<dbReference type="EMBL" id="UYYA01004567">
    <property type="protein sequence ID" value="VDM62479.1"/>
    <property type="molecule type" value="Genomic_DNA"/>
</dbReference>
<sequence>MRQPLKALDFDKQFRGLLFDYVHHFSEVSFPEQEAYPDVFTKVGVLFYDRAAVLFSIHERLKFDGEKKEFLFPVRLLTNAGDGAEAVRVVIKQVADNF</sequence>
<reference evidence="3" key="1">
    <citation type="submission" date="2017-02" db="UniProtKB">
        <authorList>
            <consortium name="WormBaseParasite"/>
        </authorList>
    </citation>
    <scope>IDENTIFICATION</scope>
</reference>
<protein>
    <submittedName>
        <fullName evidence="3">DUF2958 domain-containing protein</fullName>
    </submittedName>
</protein>
<proteinExistence type="predicted"/>
<organism evidence="3">
    <name type="scientific">Angiostrongylus costaricensis</name>
    <name type="common">Nematode worm</name>
    <dbReference type="NCBI Taxonomy" id="334426"/>
    <lineage>
        <taxon>Eukaryota</taxon>
        <taxon>Metazoa</taxon>
        <taxon>Ecdysozoa</taxon>
        <taxon>Nematoda</taxon>
        <taxon>Chromadorea</taxon>
        <taxon>Rhabditida</taxon>
        <taxon>Rhabditina</taxon>
        <taxon>Rhabditomorpha</taxon>
        <taxon>Strongyloidea</taxon>
        <taxon>Metastrongylidae</taxon>
        <taxon>Angiostrongylus</taxon>
    </lineage>
</organism>
<keyword evidence="2" id="KW-1185">Reference proteome</keyword>
<evidence type="ECO:0000313" key="1">
    <source>
        <dbReference type="EMBL" id="VDM62479.1"/>
    </source>
</evidence>
<dbReference type="WBParaSite" id="ACOC_0001089301-mRNA-1">
    <property type="protein sequence ID" value="ACOC_0001089301-mRNA-1"/>
    <property type="gene ID" value="ACOC_0001089301"/>
</dbReference>
<evidence type="ECO:0000313" key="2">
    <source>
        <dbReference type="Proteomes" id="UP000267027"/>
    </source>
</evidence>
<name>A0A0R3PXA8_ANGCS</name>
<dbReference type="Proteomes" id="UP000267027">
    <property type="component" value="Unassembled WGS sequence"/>
</dbReference>
<accession>A0A0R3PXA8</accession>
<dbReference type="AlphaFoldDB" id="A0A0R3PXA8"/>
<gene>
    <name evidence="1" type="ORF">ACOC_LOCUS10894</name>
</gene>
<evidence type="ECO:0000313" key="3">
    <source>
        <dbReference type="WBParaSite" id="ACOC_0001089301-mRNA-1"/>
    </source>
</evidence>
<reference evidence="1 2" key="2">
    <citation type="submission" date="2018-11" db="EMBL/GenBank/DDBJ databases">
        <authorList>
            <consortium name="Pathogen Informatics"/>
        </authorList>
    </citation>
    <scope>NUCLEOTIDE SEQUENCE [LARGE SCALE GENOMIC DNA]</scope>
    <source>
        <strain evidence="1 2">Costa Rica</strain>
    </source>
</reference>